<dbReference type="EMBL" id="ODYU01004134">
    <property type="protein sequence ID" value="SOQ43687.1"/>
    <property type="molecule type" value="Genomic_DNA"/>
</dbReference>
<accession>A0A2H1VS94</accession>
<protein>
    <submittedName>
        <fullName evidence="1">SFRICE_016205</fullName>
    </submittedName>
</protein>
<organism evidence="1">
    <name type="scientific">Spodoptera frugiperda</name>
    <name type="common">Fall armyworm</name>
    <dbReference type="NCBI Taxonomy" id="7108"/>
    <lineage>
        <taxon>Eukaryota</taxon>
        <taxon>Metazoa</taxon>
        <taxon>Ecdysozoa</taxon>
        <taxon>Arthropoda</taxon>
        <taxon>Hexapoda</taxon>
        <taxon>Insecta</taxon>
        <taxon>Pterygota</taxon>
        <taxon>Neoptera</taxon>
        <taxon>Endopterygota</taxon>
        <taxon>Lepidoptera</taxon>
        <taxon>Glossata</taxon>
        <taxon>Ditrysia</taxon>
        <taxon>Noctuoidea</taxon>
        <taxon>Noctuidae</taxon>
        <taxon>Amphipyrinae</taxon>
        <taxon>Spodoptera</taxon>
    </lineage>
</organism>
<sequence>MRWRDELDIYDKDWPQKALNREDETWLSGTWISEKPPQMELILRSLPIGTELPLLRDNHLMTSSILGKARGSVRLLLTKNHPVPTPAFRAGATVNSLASPQLRFQDMVEARIHEKHSATYDAARVAAVVRVFLRGENHRLISLALDEAGGSVRLLLTKNHPVPTPAFRAGAPVNSLAGKLAGGSADGKQWPPSMDTQNIRGVTTALPVFLGFGIQELLKNRGIGKFETITFADEALSRTKGLRKKWNDDAPAAAIVRATVQAKREVQRMSVGF</sequence>
<proteinExistence type="predicted"/>
<evidence type="ECO:0000313" key="1">
    <source>
        <dbReference type="EMBL" id="SOQ43687.1"/>
    </source>
</evidence>
<gene>
    <name evidence="1" type="ORF">SFRICE_016205</name>
</gene>
<name>A0A2H1VS94_SPOFR</name>
<dbReference type="AlphaFoldDB" id="A0A2H1VS94"/>
<reference evidence="1" key="1">
    <citation type="submission" date="2016-07" db="EMBL/GenBank/DDBJ databases">
        <authorList>
            <person name="Bretaudeau A."/>
        </authorList>
    </citation>
    <scope>NUCLEOTIDE SEQUENCE</scope>
    <source>
        <strain evidence="1">Rice</strain>
        <tissue evidence="1">Whole body</tissue>
    </source>
</reference>